<dbReference type="EMBL" id="JARVLH010000003">
    <property type="protein sequence ID" value="MEX5285184.1"/>
    <property type="molecule type" value="Genomic_DNA"/>
</dbReference>
<dbReference type="GO" id="GO:0008483">
    <property type="term" value="F:transaminase activity"/>
    <property type="evidence" value="ECO:0007669"/>
    <property type="project" value="UniProtKB-KW"/>
</dbReference>
<dbReference type="CDD" id="cd00616">
    <property type="entry name" value="AHBA_syn"/>
    <property type="match status" value="1"/>
</dbReference>
<evidence type="ECO:0000313" key="2">
    <source>
        <dbReference type="EMBL" id="MEX5285184.1"/>
    </source>
</evidence>
<proteinExistence type="inferred from homology"/>
<dbReference type="SUPFAM" id="SSF53383">
    <property type="entry name" value="PLP-dependent transferases"/>
    <property type="match status" value="1"/>
</dbReference>
<dbReference type="InterPro" id="IPR015424">
    <property type="entry name" value="PyrdxlP-dep_Trfase"/>
</dbReference>
<accession>A0ABV3X580</accession>
<dbReference type="Gene3D" id="3.90.1150.10">
    <property type="entry name" value="Aspartate Aminotransferase, domain 1"/>
    <property type="match status" value="1"/>
</dbReference>
<comment type="caution">
    <text evidence="2">The sequence shown here is derived from an EMBL/GenBank/DDBJ whole genome shotgun (WGS) entry which is preliminary data.</text>
</comment>
<dbReference type="PANTHER" id="PTHR30244:SF34">
    <property type="entry name" value="DTDP-4-AMINO-4,6-DIDEOXYGALACTOSE TRANSAMINASE"/>
    <property type="match status" value="1"/>
</dbReference>
<evidence type="ECO:0000256" key="1">
    <source>
        <dbReference type="RuleBase" id="RU004508"/>
    </source>
</evidence>
<reference evidence="2 3" key="1">
    <citation type="submission" date="2023-04" db="EMBL/GenBank/DDBJ databases">
        <title>Genome Sequence of Selenomonas sputigena ATCC 33150.</title>
        <authorList>
            <person name="Miller D.P."/>
            <person name="Anvari S."/>
            <person name="Polson S.W."/>
            <person name="Macdonald M."/>
            <person name="Mcdowell J.V."/>
        </authorList>
    </citation>
    <scope>NUCLEOTIDE SEQUENCE [LARGE SCALE GENOMIC DNA]</scope>
    <source>
        <strain evidence="2 3">ATCC 33150</strain>
    </source>
</reference>
<dbReference type="Pfam" id="PF01041">
    <property type="entry name" value="DegT_DnrJ_EryC1"/>
    <property type="match status" value="1"/>
</dbReference>
<dbReference type="Gene3D" id="3.40.640.10">
    <property type="entry name" value="Type I PLP-dependent aspartate aminotransferase-like (Major domain)"/>
    <property type="match status" value="1"/>
</dbReference>
<evidence type="ECO:0000313" key="3">
    <source>
        <dbReference type="Proteomes" id="UP001559623"/>
    </source>
</evidence>
<dbReference type="InterPro" id="IPR015422">
    <property type="entry name" value="PyrdxlP-dep_Trfase_small"/>
</dbReference>
<dbReference type="InterPro" id="IPR000653">
    <property type="entry name" value="DegT/StrS_aminotransferase"/>
</dbReference>
<gene>
    <name evidence="2" type="primary">pseC</name>
    <name evidence="2" type="ORF">QCO44_05965</name>
</gene>
<dbReference type="InterPro" id="IPR020026">
    <property type="entry name" value="PseC"/>
</dbReference>
<dbReference type="RefSeq" id="WP_368846911.1">
    <property type="nucleotide sequence ID" value="NZ_CP194411.1"/>
</dbReference>
<keyword evidence="2" id="KW-0032">Aminotransferase</keyword>
<dbReference type="EC" id="2.6.1.92" evidence="2"/>
<dbReference type="NCBIfam" id="TIGR03588">
    <property type="entry name" value="PseC"/>
    <property type="match status" value="1"/>
</dbReference>
<keyword evidence="3" id="KW-1185">Reference proteome</keyword>
<dbReference type="PANTHER" id="PTHR30244">
    <property type="entry name" value="TRANSAMINASE"/>
    <property type="match status" value="1"/>
</dbReference>
<sequence>MIYYGKQSINGADIQAVEEVLRSDFLTQGPDVERFERAVADYCGARYAVAVCNATSALHIACLAAGMGKDDVLWTSPITFVASANCARYCGSDVDFVDIDEKTYNMSADCLEEKLRKAKSEGKLPKMVIPVHLAGQSCDMQRIHALAEEYGFAVTEDASHAVGADYLNTKVGSCAFSDMTVFSFHPVKIITTGEGGMVLTNREDLYEKLLLYRSHGITRNAADMTHEPDGPWYYQQIDLGFNYRMTDLQAALGCSQMDRLDTFVTRRRELVARYDAALQDLPVKTPYVMEGADPSWHLYVIRVDFTKVCKSKREVFAQMAERGVALNLHYIPVHTQPYYEALGHRPEECPNAMEYYREALTLPLYYGLSDEEQDGVVENLASVLTEKC</sequence>
<organism evidence="2 3">
    <name type="scientific">Selenomonas sputigena</name>
    <dbReference type="NCBI Taxonomy" id="69823"/>
    <lineage>
        <taxon>Bacteria</taxon>
        <taxon>Bacillati</taxon>
        <taxon>Bacillota</taxon>
        <taxon>Negativicutes</taxon>
        <taxon>Selenomonadales</taxon>
        <taxon>Selenomonadaceae</taxon>
        <taxon>Selenomonas</taxon>
    </lineage>
</organism>
<comment type="similarity">
    <text evidence="1">Belongs to the DegT/DnrJ/EryC1 family.</text>
</comment>
<keyword evidence="1" id="KW-0663">Pyridoxal phosphate</keyword>
<protein>
    <submittedName>
        <fullName evidence="2">UDP-4-amino-4, 6-dideoxy-N-acetyl-beta-L-altrosamine transaminase</fullName>
        <ecNumber evidence="2">2.6.1.92</ecNumber>
    </submittedName>
</protein>
<dbReference type="PIRSF" id="PIRSF000390">
    <property type="entry name" value="PLP_StrS"/>
    <property type="match status" value="1"/>
</dbReference>
<keyword evidence="2" id="KW-0808">Transferase</keyword>
<name>A0ABV3X580_9FIRM</name>
<dbReference type="Proteomes" id="UP001559623">
    <property type="component" value="Unassembled WGS sequence"/>
</dbReference>
<dbReference type="InterPro" id="IPR015421">
    <property type="entry name" value="PyrdxlP-dep_Trfase_major"/>
</dbReference>